<dbReference type="HOGENOM" id="CLU_2499139_0_0_1"/>
<organism evidence="1 3">
    <name type="scientific">Rozella allomycis (strain CSF55)</name>
    <dbReference type="NCBI Taxonomy" id="988480"/>
    <lineage>
        <taxon>Eukaryota</taxon>
        <taxon>Fungi</taxon>
        <taxon>Fungi incertae sedis</taxon>
        <taxon>Cryptomycota</taxon>
        <taxon>Cryptomycota incertae sedis</taxon>
        <taxon>Rozella</taxon>
    </lineage>
</organism>
<dbReference type="Proteomes" id="UP000281549">
    <property type="component" value="Unassembled WGS sequence"/>
</dbReference>
<evidence type="ECO:0000313" key="1">
    <source>
        <dbReference type="EMBL" id="EPZ31916.1"/>
    </source>
</evidence>
<keyword evidence="3" id="KW-1185">Reference proteome</keyword>
<reference evidence="2" key="3">
    <citation type="submission" date="2018-08" db="EMBL/GenBank/DDBJ databases">
        <title>Leveraging single-cell genomics to expand the Fungal Tree of Life.</title>
        <authorList>
            <consortium name="DOE Joint Genome Institute"/>
            <person name="Ahrendt S.R."/>
            <person name="Quandt C.A."/>
            <person name="Ciobanu D."/>
            <person name="Clum A."/>
            <person name="Salamov A."/>
            <person name="Andreopoulos B."/>
            <person name="Cheng J.-F."/>
            <person name="Woyke T."/>
            <person name="Pelin A."/>
            <person name="Henrissat B."/>
            <person name="Reynolds N."/>
            <person name="Benny G.L."/>
            <person name="Smith M.E."/>
            <person name="James T.Y."/>
            <person name="Grigoriev I.V."/>
        </authorList>
    </citation>
    <scope>NUCLEOTIDE SEQUENCE</scope>
    <source>
        <strain evidence="2">CSF55</strain>
    </source>
</reference>
<evidence type="ECO:0000313" key="4">
    <source>
        <dbReference type="Proteomes" id="UP000281549"/>
    </source>
</evidence>
<evidence type="ECO:0000313" key="3">
    <source>
        <dbReference type="Proteomes" id="UP000030755"/>
    </source>
</evidence>
<dbReference type="Proteomes" id="UP000030755">
    <property type="component" value="Unassembled WGS sequence"/>
</dbReference>
<dbReference type="EMBL" id="KE561201">
    <property type="protein sequence ID" value="EPZ31916.1"/>
    <property type="molecule type" value="Genomic_DNA"/>
</dbReference>
<gene>
    <name evidence="1" type="ORF">O9G_005447</name>
    <name evidence="2" type="ORF">ROZALSC1DRAFT_30564</name>
</gene>
<reference evidence="4" key="2">
    <citation type="journal article" date="2018" name="Nat. Microbiol.">
        <title>Leveraging single-cell genomics to expand the fungal tree of life.</title>
        <authorList>
            <person name="Ahrendt S.R."/>
            <person name="Quandt C.A."/>
            <person name="Ciobanu D."/>
            <person name="Clum A."/>
            <person name="Salamov A."/>
            <person name="Andreopoulos B."/>
            <person name="Cheng J.F."/>
            <person name="Woyke T."/>
            <person name="Pelin A."/>
            <person name="Henrissat B."/>
            <person name="Reynolds N.K."/>
            <person name="Benny G.L."/>
            <person name="Smith M.E."/>
            <person name="James T.Y."/>
            <person name="Grigoriev I.V."/>
        </authorList>
    </citation>
    <scope>NUCLEOTIDE SEQUENCE [LARGE SCALE GENOMIC DNA]</scope>
    <source>
        <strain evidence="4">CSF55</strain>
    </source>
</reference>
<dbReference type="EMBL" id="ML005729">
    <property type="protein sequence ID" value="RKP17664.1"/>
    <property type="molecule type" value="Genomic_DNA"/>
</dbReference>
<accession>A0A075APC5</accession>
<proteinExistence type="predicted"/>
<evidence type="ECO:0000313" key="2">
    <source>
        <dbReference type="EMBL" id="RKP17664.1"/>
    </source>
</evidence>
<dbReference type="AlphaFoldDB" id="A0A075APC5"/>
<reference evidence="1 3" key="1">
    <citation type="journal article" date="2013" name="Curr. Biol.">
        <title>Shared signatures of parasitism and phylogenomics unite Cryptomycota and microsporidia.</title>
        <authorList>
            <person name="James T.Y."/>
            <person name="Pelin A."/>
            <person name="Bonen L."/>
            <person name="Ahrendt S."/>
            <person name="Sain D."/>
            <person name="Corradi N."/>
            <person name="Stajich J.E."/>
        </authorList>
    </citation>
    <scope>NUCLEOTIDE SEQUENCE [LARGE SCALE GENOMIC DNA]</scope>
    <source>
        <strain evidence="1 3">CSF55</strain>
        <strain evidence="1 3">CSF55</strain>
    </source>
</reference>
<name>A0A075APC5_ROZAC</name>
<protein>
    <submittedName>
        <fullName evidence="1">Uncharacterized protein</fullName>
    </submittedName>
</protein>
<sequence length="86" mass="9956">MRIGFESSLSPDKTKTETLLKKDLNLILPAHFHANKAFPTEWAIDKPDIVLWIGNTYQDFGQNIRTTKTKLDKTKDVVRKEQKDAR</sequence>